<name>A0A6H0XJG0_9PEZI</name>
<dbReference type="GO" id="GO:0005634">
    <property type="term" value="C:nucleus"/>
    <property type="evidence" value="ECO:0007669"/>
    <property type="project" value="TreeGrafter"/>
</dbReference>
<dbReference type="InterPro" id="IPR013792">
    <property type="entry name" value="RNA3'P_cycl/enolpyr_Trfase_a/b"/>
</dbReference>
<dbReference type="GO" id="GO:0003963">
    <property type="term" value="F:RNA-3'-phosphate cyclase activity"/>
    <property type="evidence" value="ECO:0007669"/>
    <property type="project" value="TreeGrafter"/>
</dbReference>
<reference evidence="2 3" key="1">
    <citation type="journal article" date="2016" name="Sci. Rep.">
        <title>Peltaster fructicola genome reveals evolution from an invasive phytopathogen to an ectophytic parasite.</title>
        <authorList>
            <person name="Xu C."/>
            <person name="Chen H."/>
            <person name="Gleason M.L."/>
            <person name="Xu J.R."/>
            <person name="Liu H."/>
            <person name="Zhang R."/>
            <person name="Sun G."/>
        </authorList>
    </citation>
    <scope>NUCLEOTIDE SEQUENCE [LARGE SCALE GENOMIC DNA]</scope>
    <source>
        <strain evidence="2 3">LNHT1506</strain>
    </source>
</reference>
<feature type="domain" description="RNA 3'-terminal phosphate cyclase" evidence="1">
    <location>
        <begin position="11"/>
        <end position="180"/>
    </location>
</feature>
<keyword evidence="3" id="KW-1185">Reference proteome</keyword>
<dbReference type="EMBL" id="CP051139">
    <property type="protein sequence ID" value="QIW94764.1"/>
    <property type="molecule type" value="Genomic_DNA"/>
</dbReference>
<dbReference type="InterPro" id="IPR023797">
    <property type="entry name" value="RNA3'_phos_cyclase_dom"/>
</dbReference>
<sequence>MSAVKLDGRTLEGGGQLLRNAICLSALTGTPVEIDNIRGNRSSGGGLKAQHLACVNWLAVACNAKVTGGEKGSKALIFAPEMQEGSKSPAYKQLDDPYHFESTVDIGTAGSTGLVLQAVLPYILFAPPRTATHIRLRVSGGTNVSGSPSYEYLTQVLLPILETIGLPAITASLQARGWSTGRSTPGSFVLDIPISHTRPLPAFALRPSDKSKKPTKPTRLQVTFLGPHSCHEHLRLVLVPAIQHYFGLAYKPGTSNLSVNCEDSGDDKRLYLIIMAIVAAPEDKIKEYRLARDWLYDRKKHTAAYAAECTLIVCRPPKFPAQRALSLRHYRLCTPLRLSTQQHHHLDRD</sequence>
<evidence type="ECO:0000313" key="3">
    <source>
        <dbReference type="Proteomes" id="UP000503462"/>
    </source>
</evidence>
<dbReference type="InterPro" id="IPR000228">
    <property type="entry name" value="RNA3'_term_phos_cyc"/>
</dbReference>
<dbReference type="Proteomes" id="UP000503462">
    <property type="component" value="Chromosome 1"/>
</dbReference>
<organism evidence="2 3">
    <name type="scientific">Peltaster fructicola</name>
    <dbReference type="NCBI Taxonomy" id="286661"/>
    <lineage>
        <taxon>Eukaryota</taxon>
        <taxon>Fungi</taxon>
        <taxon>Dikarya</taxon>
        <taxon>Ascomycota</taxon>
        <taxon>Pezizomycotina</taxon>
        <taxon>Dothideomycetes</taxon>
        <taxon>Dothideomycetes incertae sedis</taxon>
        <taxon>Peltaster</taxon>
    </lineage>
</organism>
<protein>
    <recommendedName>
        <fullName evidence="1">RNA 3'-terminal phosphate cyclase domain-containing protein</fullName>
    </recommendedName>
</protein>
<dbReference type="OrthoDB" id="25029at2759"/>
<dbReference type="PANTHER" id="PTHR11096:SF0">
    <property type="entry name" value="RNA 3'-TERMINAL PHOSPHATE CYCLASE"/>
    <property type="match status" value="1"/>
</dbReference>
<proteinExistence type="predicted"/>
<dbReference type="Gene3D" id="3.65.10.20">
    <property type="entry name" value="RNA 3'-terminal phosphate cyclase domain"/>
    <property type="match status" value="1"/>
</dbReference>
<dbReference type="Pfam" id="PF01137">
    <property type="entry name" value="RTC"/>
    <property type="match status" value="1"/>
</dbReference>
<evidence type="ECO:0000313" key="2">
    <source>
        <dbReference type="EMBL" id="QIW94764.1"/>
    </source>
</evidence>
<evidence type="ECO:0000259" key="1">
    <source>
        <dbReference type="Pfam" id="PF01137"/>
    </source>
</evidence>
<dbReference type="InterPro" id="IPR037136">
    <property type="entry name" value="RNA3'_phos_cyclase_dom_sf"/>
</dbReference>
<dbReference type="SUPFAM" id="SSF55205">
    <property type="entry name" value="EPT/RTPC-like"/>
    <property type="match status" value="1"/>
</dbReference>
<dbReference type="GO" id="GO:0006396">
    <property type="term" value="P:RNA processing"/>
    <property type="evidence" value="ECO:0007669"/>
    <property type="project" value="InterPro"/>
</dbReference>
<dbReference type="PANTHER" id="PTHR11096">
    <property type="entry name" value="RNA 3' TERMINAL PHOSPHATE CYCLASE"/>
    <property type="match status" value="1"/>
</dbReference>
<dbReference type="AlphaFoldDB" id="A0A6H0XJG0"/>
<gene>
    <name evidence="2" type="ORF">AMS68_000282</name>
</gene>
<accession>A0A6H0XJG0</accession>